<keyword evidence="3" id="KW-1185">Reference proteome</keyword>
<reference evidence="2 3" key="1">
    <citation type="journal article" date="2018" name="Sci. Data">
        <title>The draft genome sequence of cork oak.</title>
        <authorList>
            <person name="Ramos A.M."/>
            <person name="Usie A."/>
            <person name="Barbosa P."/>
            <person name="Barros P.M."/>
            <person name="Capote T."/>
            <person name="Chaves I."/>
            <person name="Simoes F."/>
            <person name="Abreu I."/>
            <person name="Carrasquinho I."/>
            <person name="Faro C."/>
            <person name="Guimaraes J.B."/>
            <person name="Mendonca D."/>
            <person name="Nobrega F."/>
            <person name="Rodrigues L."/>
            <person name="Saibo N.J.M."/>
            <person name="Varela M.C."/>
            <person name="Egas C."/>
            <person name="Matos J."/>
            <person name="Miguel C.M."/>
            <person name="Oliveira M.M."/>
            <person name="Ricardo C.P."/>
            <person name="Goncalves S."/>
        </authorList>
    </citation>
    <scope>NUCLEOTIDE SEQUENCE [LARGE SCALE GENOMIC DNA]</scope>
    <source>
        <strain evidence="3">cv. HL8</strain>
    </source>
</reference>
<dbReference type="Proteomes" id="UP000237347">
    <property type="component" value="Unassembled WGS sequence"/>
</dbReference>
<protein>
    <submittedName>
        <fullName evidence="2">Uncharacterized protein</fullName>
    </submittedName>
</protein>
<feature type="region of interest" description="Disordered" evidence="1">
    <location>
        <begin position="1"/>
        <end position="22"/>
    </location>
</feature>
<name>A0AAW0LAR8_QUESU</name>
<dbReference type="EMBL" id="PKMF04000128">
    <property type="protein sequence ID" value="KAK7848370.1"/>
    <property type="molecule type" value="Genomic_DNA"/>
</dbReference>
<proteinExistence type="predicted"/>
<evidence type="ECO:0000313" key="2">
    <source>
        <dbReference type="EMBL" id="KAK7848370.1"/>
    </source>
</evidence>
<comment type="caution">
    <text evidence="2">The sequence shown here is derived from an EMBL/GenBank/DDBJ whole genome shotgun (WGS) entry which is preliminary data.</text>
</comment>
<organism evidence="2 3">
    <name type="scientific">Quercus suber</name>
    <name type="common">Cork oak</name>
    <dbReference type="NCBI Taxonomy" id="58331"/>
    <lineage>
        <taxon>Eukaryota</taxon>
        <taxon>Viridiplantae</taxon>
        <taxon>Streptophyta</taxon>
        <taxon>Embryophyta</taxon>
        <taxon>Tracheophyta</taxon>
        <taxon>Spermatophyta</taxon>
        <taxon>Magnoliopsida</taxon>
        <taxon>eudicotyledons</taxon>
        <taxon>Gunneridae</taxon>
        <taxon>Pentapetalae</taxon>
        <taxon>rosids</taxon>
        <taxon>fabids</taxon>
        <taxon>Fagales</taxon>
        <taxon>Fagaceae</taxon>
        <taxon>Quercus</taxon>
    </lineage>
</organism>
<sequence>MTELMGFAGDQIKAPSPSRNFSKSDWPLVLGSTGQTSWSDLLHSIRKLEAYDIIQESNQLTNVTRLPVEPFMFVGHI</sequence>
<gene>
    <name evidence="2" type="ORF">CFP56_005070</name>
</gene>
<dbReference type="AlphaFoldDB" id="A0AAW0LAR8"/>
<accession>A0AAW0LAR8</accession>
<evidence type="ECO:0000256" key="1">
    <source>
        <dbReference type="SAM" id="MobiDB-lite"/>
    </source>
</evidence>
<evidence type="ECO:0000313" key="3">
    <source>
        <dbReference type="Proteomes" id="UP000237347"/>
    </source>
</evidence>